<sequence>MLPKFSLPLRLSHPDQHCASCFPCAGCLPKEKPHLQSSPEGDRDSLTIAILLGKTLVRIQLGRFPLTFTNNHLQAL</sequence>
<protein>
    <submittedName>
        <fullName evidence="1">Uncharacterized protein</fullName>
    </submittedName>
</protein>
<name>A0AAV4TEL5_CAEEX</name>
<dbReference type="EMBL" id="BPLR01010947">
    <property type="protein sequence ID" value="GIY43205.1"/>
    <property type="molecule type" value="Genomic_DNA"/>
</dbReference>
<accession>A0AAV4TEL5</accession>
<keyword evidence="2" id="KW-1185">Reference proteome</keyword>
<dbReference type="Proteomes" id="UP001054945">
    <property type="component" value="Unassembled WGS sequence"/>
</dbReference>
<gene>
    <name evidence="1" type="ORF">CEXT_636991</name>
</gene>
<evidence type="ECO:0000313" key="1">
    <source>
        <dbReference type="EMBL" id="GIY43205.1"/>
    </source>
</evidence>
<dbReference type="AlphaFoldDB" id="A0AAV4TEL5"/>
<comment type="caution">
    <text evidence="1">The sequence shown here is derived from an EMBL/GenBank/DDBJ whole genome shotgun (WGS) entry which is preliminary data.</text>
</comment>
<organism evidence="1 2">
    <name type="scientific">Caerostris extrusa</name>
    <name type="common">Bark spider</name>
    <name type="synonym">Caerostris bankana</name>
    <dbReference type="NCBI Taxonomy" id="172846"/>
    <lineage>
        <taxon>Eukaryota</taxon>
        <taxon>Metazoa</taxon>
        <taxon>Ecdysozoa</taxon>
        <taxon>Arthropoda</taxon>
        <taxon>Chelicerata</taxon>
        <taxon>Arachnida</taxon>
        <taxon>Araneae</taxon>
        <taxon>Araneomorphae</taxon>
        <taxon>Entelegynae</taxon>
        <taxon>Araneoidea</taxon>
        <taxon>Araneidae</taxon>
        <taxon>Caerostris</taxon>
    </lineage>
</organism>
<reference evidence="1 2" key="1">
    <citation type="submission" date="2021-06" db="EMBL/GenBank/DDBJ databases">
        <title>Caerostris extrusa draft genome.</title>
        <authorList>
            <person name="Kono N."/>
            <person name="Arakawa K."/>
        </authorList>
    </citation>
    <scope>NUCLEOTIDE SEQUENCE [LARGE SCALE GENOMIC DNA]</scope>
</reference>
<evidence type="ECO:0000313" key="2">
    <source>
        <dbReference type="Proteomes" id="UP001054945"/>
    </source>
</evidence>
<proteinExistence type="predicted"/>